<dbReference type="VEuPathDB" id="ToxoDB:CSUI_003821"/>
<evidence type="ECO:0000313" key="2">
    <source>
        <dbReference type="Proteomes" id="UP000221165"/>
    </source>
</evidence>
<evidence type="ECO:0000313" key="1">
    <source>
        <dbReference type="EMBL" id="PHJ22333.1"/>
    </source>
</evidence>
<accession>A0A2C6L3Z6</accession>
<name>A0A2C6L3Z6_9APIC</name>
<dbReference type="Proteomes" id="UP000221165">
    <property type="component" value="Unassembled WGS sequence"/>
</dbReference>
<reference evidence="1 2" key="1">
    <citation type="journal article" date="2017" name="Int. J. Parasitol.">
        <title>The genome of the protozoan parasite Cystoisospora suis and a reverse vaccinology approach to identify vaccine candidates.</title>
        <authorList>
            <person name="Palmieri N."/>
            <person name="Shrestha A."/>
            <person name="Ruttkowski B."/>
            <person name="Beck T."/>
            <person name="Vogl C."/>
            <person name="Tomley F."/>
            <person name="Blake D.P."/>
            <person name="Joachim A."/>
        </authorList>
    </citation>
    <scope>NUCLEOTIDE SEQUENCE [LARGE SCALE GENOMIC DNA]</scope>
    <source>
        <strain evidence="1 2">Wien I</strain>
    </source>
</reference>
<sequence>MSDPPVSGLITPATNQKLRMKAALPLPSRVGIPGNSTSGPRFFFLIYANQRNQFSFQVPKCQGLYVCLFFESEAARASGYRSAHEKTRTPRRPVSVTVLMKVERCLSLQTTEEKTFSGNKRS</sequence>
<comment type="caution">
    <text evidence="1">The sequence shown here is derived from an EMBL/GenBank/DDBJ whole genome shotgun (WGS) entry which is preliminary data.</text>
</comment>
<dbReference type="EMBL" id="MIGC01001724">
    <property type="protein sequence ID" value="PHJ22333.1"/>
    <property type="molecule type" value="Genomic_DNA"/>
</dbReference>
<organism evidence="1 2">
    <name type="scientific">Cystoisospora suis</name>
    <dbReference type="NCBI Taxonomy" id="483139"/>
    <lineage>
        <taxon>Eukaryota</taxon>
        <taxon>Sar</taxon>
        <taxon>Alveolata</taxon>
        <taxon>Apicomplexa</taxon>
        <taxon>Conoidasida</taxon>
        <taxon>Coccidia</taxon>
        <taxon>Eucoccidiorida</taxon>
        <taxon>Eimeriorina</taxon>
        <taxon>Sarcocystidae</taxon>
        <taxon>Cystoisospora</taxon>
    </lineage>
</organism>
<proteinExistence type="predicted"/>
<protein>
    <submittedName>
        <fullName evidence="1">Uncharacterized protein</fullName>
    </submittedName>
</protein>
<keyword evidence="2" id="KW-1185">Reference proteome</keyword>
<dbReference type="AlphaFoldDB" id="A0A2C6L3Z6"/>
<dbReference type="GeneID" id="94427227"/>
<gene>
    <name evidence="1" type="ORF">CSUI_003821</name>
</gene>
<dbReference type="RefSeq" id="XP_067924010.1">
    <property type="nucleotide sequence ID" value="XM_068064016.1"/>
</dbReference>